<accession>A0A3S1BJZ6</accession>
<dbReference type="Proteomes" id="UP000271974">
    <property type="component" value="Unassembled WGS sequence"/>
</dbReference>
<feature type="region of interest" description="Disordered" evidence="1">
    <location>
        <begin position="174"/>
        <end position="205"/>
    </location>
</feature>
<organism evidence="2 3">
    <name type="scientific">Elysia chlorotica</name>
    <name type="common">Eastern emerald elysia</name>
    <name type="synonym">Sea slug</name>
    <dbReference type="NCBI Taxonomy" id="188477"/>
    <lineage>
        <taxon>Eukaryota</taxon>
        <taxon>Metazoa</taxon>
        <taxon>Spiralia</taxon>
        <taxon>Lophotrochozoa</taxon>
        <taxon>Mollusca</taxon>
        <taxon>Gastropoda</taxon>
        <taxon>Heterobranchia</taxon>
        <taxon>Euthyneura</taxon>
        <taxon>Panpulmonata</taxon>
        <taxon>Sacoglossa</taxon>
        <taxon>Placobranchoidea</taxon>
        <taxon>Plakobranchidae</taxon>
        <taxon>Elysia</taxon>
    </lineage>
</organism>
<dbReference type="EMBL" id="RQTK01001858">
    <property type="protein sequence ID" value="RUS69033.1"/>
    <property type="molecule type" value="Genomic_DNA"/>
</dbReference>
<evidence type="ECO:0000313" key="3">
    <source>
        <dbReference type="Proteomes" id="UP000271974"/>
    </source>
</evidence>
<name>A0A3S1BJZ6_ELYCH</name>
<keyword evidence="3" id="KW-1185">Reference proteome</keyword>
<gene>
    <name evidence="2" type="ORF">EGW08_023206</name>
</gene>
<protein>
    <submittedName>
        <fullName evidence="2">Uncharacterized protein</fullName>
    </submittedName>
</protein>
<dbReference type="AlphaFoldDB" id="A0A3S1BJZ6"/>
<evidence type="ECO:0000313" key="2">
    <source>
        <dbReference type="EMBL" id="RUS69033.1"/>
    </source>
</evidence>
<evidence type="ECO:0000256" key="1">
    <source>
        <dbReference type="SAM" id="MobiDB-lite"/>
    </source>
</evidence>
<reference evidence="2 3" key="1">
    <citation type="submission" date="2019-01" db="EMBL/GenBank/DDBJ databases">
        <title>A draft genome assembly of the solar-powered sea slug Elysia chlorotica.</title>
        <authorList>
            <person name="Cai H."/>
            <person name="Li Q."/>
            <person name="Fang X."/>
            <person name="Li J."/>
            <person name="Curtis N.E."/>
            <person name="Altenburger A."/>
            <person name="Shibata T."/>
            <person name="Feng M."/>
            <person name="Maeda T."/>
            <person name="Schwartz J.A."/>
            <person name="Shigenobu S."/>
            <person name="Lundholm N."/>
            <person name="Nishiyama T."/>
            <person name="Yang H."/>
            <person name="Hasebe M."/>
            <person name="Li S."/>
            <person name="Pierce S.K."/>
            <person name="Wang J."/>
        </authorList>
    </citation>
    <scope>NUCLEOTIDE SEQUENCE [LARGE SCALE GENOMIC DNA]</scope>
    <source>
        <strain evidence="2">EC2010</strain>
        <tissue evidence="2">Whole organism of an adult</tissue>
    </source>
</reference>
<comment type="caution">
    <text evidence="2">The sequence shown here is derived from an EMBL/GenBank/DDBJ whole genome shotgun (WGS) entry which is preliminary data.</text>
</comment>
<proteinExistence type="predicted"/>
<sequence length="294" mass="33726">MMMNNPRMTFDRLKEFGSTHLDESRARNLYYRLFISLCAKACRASGTIRLFPYAEVMKGHLSRWLNPDMTDARALIDDLLTVKICPWCYKPVNITVKKKLASGAAHKASLFTSEYTNEFLYCIEKNNRGIVEFPVVAADPARDRFHLNRIEWNVNKSSKFIIRAHVDEDMSGTGSCAGWPPTGAPRSRTSTRTCRGRDPVRDGRRRVSHQPLKFGRCHRTESRDYVESCCGYRDERFFVTVGERHVQGLIHVVQHSEFVQRIADGLVRIIWPKHNGSYQGYSRPPPSIDANESP</sequence>